<dbReference type="PANTHER" id="PTHR12335:SF5">
    <property type="entry name" value="IP20336P"/>
    <property type="match status" value="1"/>
</dbReference>
<accession>A0AAV7I5F1</accession>
<organism evidence="3 4">
    <name type="scientific">Cotesia glomerata</name>
    <name type="common">Lepidopteran parasitic wasp</name>
    <name type="synonym">Apanteles glomeratus</name>
    <dbReference type="NCBI Taxonomy" id="32391"/>
    <lineage>
        <taxon>Eukaryota</taxon>
        <taxon>Metazoa</taxon>
        <taxon>Ecdysozoa</taxon>
        <taxon>Arthropoda</taxon>
        <taxon>Hexapoda</taxon>
        <taxon>Insecta</taxon>
        <taxon>Pterygota</taxon>
        <taxon>Neoptera</taxon>
        <taxon>Endopterygota</taxon>
        <taxon>Hymenoptera</taxon>
        <taxon>Apocrita</taxon>
        <taxon>Ichneumonoidea</taxon>
        <taxon>Braconidae</taxon>
        <taxon>Microgastrinae</taxon>
        <taxon>Cotesia</taxon>
    </lineage>
</organism>
<protein>
    <recommendedName>
        <fullName evidence="5">Protein tipE</fullName>
    </recommendedName>
</protein>
<reference evidence="3 4" key="1">
    <citation type="journal article" date="2021" name="J. Hered.">
        <title>A chromosome-level genome assembly of the parasitoid wasp, Cotesia glomerata (Hymenoptera: Braconidae).</title>
        <authorList>
            <person name="Pinto B.J."/>
            <person name="Weis J.J."/>
            <person name="Gamble T."/>
            <person name="Ode P.J."/>
            <person name="Paul R."/>
            <person name="Zaspel J.M."/>
        </authorList>
    </citation>
    <scope>NUCLEOTIDE SEQUENCE [LARGE SCALE GENOMIC DNA]</scope>
    <source>
        <strain evidence="3">CgM1</strain>
    </source>
</reference>
<keyword evidence="2" id="KW-0812">Transmembrane</keyword>
<keyword evidence="2" id="KW-0472">Membrane</keyword>
<sequence>MGAQEDDKSSIIDDPNSTTNGVGAGGATDLPAIQILTLLEKAKFYTSLFLGTMAILAVFGFLFLIPFVVEPAITTILADFSPHPVACVVSEHVYAEGLKNCSWASCREGCTSAATRCHQLRVNYSRMPYDEFITKPLGSVAWDVTDTKFYINTEGCGYPPRVNCSVFAKEFGRSNMGKIIPCFYSRTYPGTVVSRYSWNQNLRHLVLAIVIPILIFVISLAVLFYWHCTPMKSCGGPGRNLIDKYSRKEDCTPLLQHSSGRRIRGRRRGVLIVTEGSPPSAGVTQSDNSNKSNDNNKNNKYQINNSTFKRSQSNLFKINLSNWPIIANYQAIRV</sequence>
<feature type="region of interest" description="Disordered" evidence="1">
    <location>
        <begin position="275"/>
        <end position="299"/>
    </location>
</feature>
<evidence type="ECO:0000313" key="3">
    <source>
        <dbReference type="EMBL" id="KAH0545858.1"/>
    </source>
</evidence>
<evidence type="ECO:0008006" key="5">
    <source>
        <dbReference type="Google" id="ProtNLM"/>
    </source>
</evidence>
<dbReference type="AlphaFoldDB" id="A0AAV7I5F1"/>
<dbReference type="EMBL" id="JAHXZJ010002237">
    <property type="protein sequence ID" value="KAH0545858.1"/>
    <property type="molecule type" value="Genomic_DNA"/>
</dbReference>
<dbReference type="Pfam" id="PF16972">
    <property type="entry name" value="TipE"/>
    <property type="match status" value="2"/>
</dbReference>
<feature type="transmembrane region" description="Helical" evidence="2">
    <location>
        <begin position="205"/>
        <end position="226"/>
    </location>
</feature>
<evidence type="ECO:0000313" key="4">
    <source>
        <dbReference type="Proteomes" id="UP000826195"/>
    </source>
</evidence>
<gene>
    <name evidence="3" type="ORF">KQX54_003730</name>
</gene>
<feature type="compositionally biased region" description="Basic and acidic residues" evidence="1">
    <location>
        <begin position="1"/>
        <end position="11"/>
    </location>
</feature>
<evidence type="ECO:0000256" key="1">
    <source>
        <dbReference type="SAM" id="MobiDB-lite"/>
    </source>
</evidence>
<proteinExistence type="predicted"/>
<dbReference type="PANTHER" id="PTHR12335">
    <property type="entry name" value="TIPE PROTEIN TEMPERATURE-INDUCED PARALYTIC E"/>
    <property type="match status" value="1"/>
</dbReference>
<feature type="compositionally biased region" description="Low complexity" evidence="1">
    <location>
        <begin position="286"/>
        <end position="299"/>
    </location>
</feature>
<feature type="transmembrane region" description="Helical" evidence="2">
    <location>
        <begin position="48"/>
        <end position="69"/>
    </location>
</feature>
<comment type="caution">
    <text evidence="3">The sequence shown here is derived from an EMBL/GenBank/DDBJ whole genome shotgun (WGS) entry which is preliminary data.</text>
</comment>
<evidence type="ECO:0000256" key="2">
    <source>
        <dbReference type="SAM" id="Phobius"/>
    </source>
</evidence>
<dbReference type="GO" id="GO:0002028">
    <property type="term" value="P:regulation of sodium ion transport"/>
    <property type="evidence" value="ECO:0007669"/>
    <property type="project" value="TreeGrafter"/>
</dbReference>
<feature type="region of interest" description="Disordered" evidence="1">
    <location>
        <begin position="1"/>
        <end position="23"/>
    </location>
</feature>
<keyword evidence="2" id="KW-1133">Transmembrane helix</keyword>
<dbReference type="InterPro" id="IPR031578">
    <property type="entry name" value="TipE"/>
</dbReference>
<dbReference type="GO" id="GO:0017080">
    <property type="term" value="F:sodium channel regulator activity"/>
    <property type="evidence" value="ECO:0007669"/>
    <property type="project" value="TreeGrafter"/>
</dbReference>
<name>A0AAV7I5F1_COTGL</name>
<dbReference type="Proteomes" id="UP000826195">
    <property type="component" value="Unassembled WGS sequence"/>
</dbReference>
<keyword evidence="4" id="KW-1185">Reference proteome</keyword>
<dbReference type="GO" id="GO:0005886">
    <property type="term" value="C:plasma membrane"/>
    <property type="evidence" value="ECO:0007669"/>
    <property type="project" value="TreeGrafter"/>
</dbReference>